<dbReference type="AlphaFoldDB" id="A0A1B9FWU0"/>
<dbReference type="Proteomes" id="UP000092730">
    <property type="component" value="Chromosome 7"/>
</dbReference>
<gene>
    <name evidence="2" type="ORF">I302_07590</name>
    <name evidence="3" type="ORF">I302_108044</name>
</gene>
<evidence type="ECO:0000313" key="4">
    <source>
        <dbReference type="Proteomes" id="UP000092730"/>
    </source>
</evidence>
<feature type="compositionally biased region" description="Low complexity" evidence="1">
    <location>
        <begin position="1"/>
        <end position="25"/>
    </location>
</feature>
<evidence type="ECO:0000256" key="1">
    <source>
        <dbReference type="SAM" id="MobiDB-lite"/>
    </source>
</evidence>
<name>A0A1B9FWU0_9TREE</name>
<dbReference type="KEGG" id="kbi:30211989"/>
<evidence type="ECO:0000313" key="3">
    <source>
        <dbReference type="EMBL" id="WVW86006.1"/>
    </source>
</evidence>
<proteinExistence type="predicted"/>
<sequence>MSDNNTTNNTNTAGGASTNGSANTSYTRSANTVSVTPQGWAYVTLADGSIVAPVSYVTSNGRSFYRDQTAGQPRDPAGH</sequence>
<keyword evidence="4" id="KW-1185">Reference proteome</keyword>
<dbReference type="RefSeq" id="XP_019044306.1">
    <property type="nucleotide sequence ID" value="XM_019194183.1"/>
</dbReference>
<feature type="region of interest" description="Disordered" evidence="1">
    <location>
        <begin position="1"/>
        <end position="31"/>
    </location>
</feature>
<dbReference type="GeneID" id="30211989"/>
<reference evidence="2" key="1">
    <citation type="submission" date="2013-07" db="EMBL/GenBank/DDBJ databases">
        <title>The Genome Sequence of Cryptococcus bestiolae CBS10118.</title>
        <authorList>
            <consortium name="The Broad Institute Genome Sequencing Platform"/>
            <person name="Cuomo C."/>
            <person name="Litvintseva A."/>
            <person name="Chen Y."/>
            <person name="Heitman J."/>
            <person name="Sun S."/>
            <person name="Springer D."/>
            <person name="Dromer F."/>
            <person name="Young S.K."/>
            <person name="Zeng Q."/>
            <person name="Gargeya S."/>
            <person name="Fitzgerald M."/>
            <person name="Abouelleil A."/>
            <person name="Alvarado L."/>
            <person name="Berlin A.M."/>
            <person name="Chapman S.B."/>
            <person name="Dewar J."/>
            <person name="Goldberg J."/>
            <person name="Griggs A."/>
            <person name="Gujja S."/>
            <person name="Hansen M."/>
            <person name="Howarth C."/>
            <person name="Imamovic A."/>
            <person name="Larimer J."/>
            <person name="McCowan C."/>
            <person name="Murphy C."/>
            <person name="Pearson M."/>
            <person name="Priest M."/>
            <person name="Roberts A."/>
            <person name="Saif S."/>
            <person name="Shea T."/>
            <person name="Sykes S."/>
            <person name="Wortman J."/>
            <person name="Nusbaum C."/>
            <person name="Birren B."/>
        </authorList>
    </citation>
    <scope>NUCLEOTIDE SEQUENCE [LARGE SCALE GENOMIC DNA]</scope>
    <source>
        <strain evidence="2">CBS 10118</strain>
    </source>
</reference>
<reference evidence="3" key="2">
    <citation type="submission" date="2013-07" db="EMBL/GenBank/DDBJ databases">
        <authorList>
            <consortium name="The Broad Institute Genome Sequencing Platform"/>
            <person name="Cuomo C."/>
            <person name="Litvintseva A."/>
            <person name="Chen Y."/>
            <person name="Heitman J."/>
            <person name="Sun S."/>
            <person name="Springer D."/>
            <person name="Dromer F."/>
            <person name="Young S.K."/>
            <person name="Zeng Q."/>
            <person name="Gargeya S."/>
            <person name="Fitzgerald M."/>
            <person name="Abouelleil A."/>
            <person name="Alvarado L."/>
            <person name="Berlin A.M."/>
            <person name="Chapman S.B."/>
            <person name="Dewar J."/>
            <person name="Goldberg J."/>
            <person name="Griggs A."/>
            <person name="Gujja S."/>
            <person name="Hansen M."/>
            <person name="Howarth C."/>
            <person name="Imamovic A."/>
            <person name="Larimer J."/>
            <person name="McCowan C."/>
            <person name="Murphy C."/>
            <person name="Pearson M."/>
            <person name="Priest M."/>
            <person name="Roberts A."/>
            <person name="Saif S."/>
            <person name="Shea T."/>
            <person name="Sykes S."/>
            <person name="Wortman J."/>
            <person name="Nusbaum C."/>
            <person name="Birren B."/>
        </authorList>
    </citation>
    <scope>NUCLEOTIDE SEQUENCE</scope>
    <source>
        <strain evidence="3">CBS 10118</strain>
    </source>
</reference>
<organism evidence="2">
    <name type="scientific">Kwoniella bestiolae CBS 10118</name>
    <dbReference type="NCBI Taxonomy" id="1296100"/>
    <lineage>
        <taxon>Eukaryota</taxon>
        <taxon>Fungi</taxon>
        <taxon>Dikarya</taxon>
        <taxon>Basidiomycota</taxon>
        <taxon>Agaricomycotina</taxon>
        <taxon>Tremellomycetes</taxon>
        <taxon>Tremellales</taxon>
        <taxon>Cryptococcaceae</taxon>
        <taxon>Kwoniella</taxon>
    </lineage>
</organism>
<reference evidence="2" key="3">
    <citation type="submission" date="2014-01" db="EMBL/GenBank/DDBJ databases">
        <title>Evolution of pathogenesis and genome organization in the Tremellales.</title>
        <authorList>
            <person name="Cuomo C."/>
            <person name="Litvintseva A."/>
            <person name="Heitman J."/>
            <person name="Chen Y."/>
            <person name="Sun S."/>
            <person name="Springer D."/>
            <person name="Dromer F."/>
            <person name="Young S."/>
            <person name="Zeng Q."/>
            <person name="Chapman S."/>
            <person name="Gujja S."/>
            <person name="Saif S."/>
            <person name="Birren B."/>
        </authorList>
    </citation>
    <scope>NUCLEOTIDE SEQUENCE</scope>
    <source>
        <strain evidence="2">CBS 10118</strain>
    </source>
</reference>
<dbReference type="EMBL" id="CP144547">
    <property type="protein sequence ID" value="WVW86006.1"/>
    <property type="molecule type" value="Genomic_DNA"/>
</dbReference>
<dbReference type="VEuPathDB" id="FungiDB:I302_07590"/>
<accession>A0A1B9FWU0</accession>
<evidence type="ECO:0000313" key="2">
    <source>
        <dbReference type="EMBL" id="OCF23236.1"/>
    </source>
</evidence>
<reference evidence="3" key="4">
    <citation type="submission" date="2024-02" db="EMBL/GenBank/DDBJ databases">
        <title>Comparative genomics of Cryptococcus and Kwoniella reveals pathogenesis evolution and contrasting modes of karyotype evolution via chromosome fusion or intercentromeric recombination.</title>
        <authorList>
            <person name="Coelho M.A."/>
            <person name="David-Palma M."/>
            <person name="Shea T."/>
            <person name="Bowers K."/>
            <person name="McGinley-Smith S."/>
            <person name="Mohammad A.W."/>
            <person name="Gnirke A."/>
            <person name="Yurkov A.M."/>
            <person name="Nowrousian M."/>
            <person name="Sun S."/>
            <person name="Cuomo C.A."/>
            <person name="Heitman J."/>
        </authorList>
    </citation>
    <scope>NUCLEOTIDE SEQUENCE</scope>
    <source>
        <strain evidence="3">CBS 10118</strain>
    </source>
</reference>
<protein>
    <submittedName>
        <fullName evidence="2">Uncharacterized protein</fullName>
    </submittedName>
</protein>
<dbReference type="EMBL" id="KI894024">
    <property type="protein sequence ID" value="OCF23236.1"/>
    <property type="molecule type" value="Genomic_DNA"/>
</dbReference>